<evidence type="ECO:0000259" key="8">
    <source>
        <dbReference type="PROSITE" id="PS50850"/>
    </source>
</evidence>
<dbReference type="Gene3D" id="1.20.1250.20">
    <property type="entry name" value="MFS general substrate transporter like domains"/>
    <property type="match status" value="1"/>
</dbReference>
<dbReference type="EMBL" id="BSOA01000031">
    <property type="protein sequence ID" value="GLQ89224.1"/>
    <property type="molecule type" value="Genomic_DNA"/>
</dbReference>
<evidence type="ECO:0000256" key="6">
    <source>
        <dbReference type="ARBA" id="ARBA00023136"/>
    </source>
</evidence>
<keyword evidence="10" id="KW-1185">Reference proteome</keyword>
<dbReference type="PROSITE" id="PS50850">
    <property type="entry name" value="MFS"/>
    <property type="match status" value="1"/>
</dbReference>
<evidence type="ECO:0000256" key="5">
    <source>
        <dbReference type="ARBA" id="ARBA00022989"/>
    </source>
</evidence>
<feature type="transmembrane region" description="Helical" evidence="7">
    <location>
        <begin position="234"/>
        <end position="258"/>
    </location>
</feature>
<feature type="transmembrane region" description="Helical" evidence="7">
    <location>
        <begin position="185"/>
        <end position="204"/>
    </location>
</feature>
<dbReference type="InterPro" id="IPR010290">
    <property type="entry name" value="TM_effector"/>
</dbReference>
<reference evidence="10" key="1">
    <citation type="journal article" date="2019" name="Int. J. Syst. Evol. Microbiol.">
        <title>The Global Catalogue of Microorganisms (GCM) 10K type strain sequencing project: providing services to taxonomists for standard genome sequencing and annotation.</title>
        <authorList>
            <consortium name="The Broad Institute Genomics Platform"/>
            <consortium name="The Broad Institute Genome Sequencing Center for Infectious Disease"/>
            <person name="Wu L."/>
            <person name="Ma J."/>
        </authorList>
    </citation>
    <scope>NUCLEOTIDE SEQUENCE [LARGE SCALE GENOMIC DNA]</scope>
    <source>
        <strain evidence="10">NBRC 111981</strain>
    </source>
</reference>
<organism evidence="9 10">
    <name type="scientific">Dyella flagellata</name>
    <dbReference type="NCBI Taxonomy" id="1867833"/>
    <lineage>
        <taxon>Bacteria</taxon>
        <taxon>Pseudomonadati</taxon>
        <taxon>Pseudomonadota</taxon>
        <taxon>Gammaproteobacteria</taxon>
        <taxon>Lysobacterales</taxon>
        <taxon>Rhodanobacteraceae</taxon>
        <taxon>Dyella</taxon>
    </lineage>
</organism>
<dbReference type="PANTHER" id="PTHR23513">
    <property type="entry name" value="INTEGRAL MEMBRANE EFFLUX PROTEIN-RELATED"/>
    <property type="match status" value="1"/>
</dbReference>
<name>A0ABQ5XFJ8_9GAMM</name>
<accession>A0ABQ5XFJ8</accession>
<keyword evidence="5 7" id="KW-1133">Transmembrane helix</keyword>
<keyword evidence="6 7" id="KW-0472">Membrane</keyword>
<proteinExistence type="predicted"/>
<feature type="transmembrane region" description="Helical" evidence="7">
    <location>
        <begin position="270"/>
        <end position="288"/>
    </location>
</feature>
<evidence type="ECO:0000256" key="4">
    <source>
        <dbReference type="ARBA" id="ARBA00022692"/>
    </source>
</evidence>
<dbReference type="SUPFAM" id="SSF103473">
    <property type="entry name" value="MFS general substrate transporter"/>
    <property type="match status" value="1"/>
</dbReference>
<evidence type="ECO:0000256" key="1">
    <source>
        <dbReference type="ARBA" id="ARBA00004651"/>
    </source>
</evidence>
<keyword evidence="2" id="KW-0813">Transport</keyword>
<dbReference type="CDD" id="cd06173">
    <property type="entry name" value="MFS_MefA_like"/>
    <property type="match status" value="1"/>
</dbReference>
<dbReference type="InterPro" id="IPR036259">
    <property type="entry name" value="MFS_trans_sf"/>
</dbReference>
<keyword evidence="3" id="KW-1003">Cell membrane</keyword>
<feature type="transmembrane region" description="Helical" evidence="7">
    <location>
        <begin position="29"/>
        <end position="54"/>
    </location>
</feature>
<feature type="transmembrane region" description="Helical" evidence="7">
    <location>
        <begin position="379"/>
        <end position="406"/>
    </location>
</feature>
<sequence>MLGSSQGPRMSSTSAPSSADSLLNHRAYLAFWCARTASSFGFQMLSVAVGWQIYAMTGRAFDLGLIGLVQFFPSVLLALPAGHLADQFDRRRIVLLGQIVEWLAIVLLAALTLLHAINEAGILLLIFAISTAKAFESPSMQSMVPALVPAALLPRAMAVNGSAMQAAMIMGPALGGLLYVAGPGVVYAVAAALYLVSTVMVSRLRYEQAPPKREPATLKTLFAGVHFIRERKDVLGVISLDLFAVLLGGATALLPIFAKDILHTGPWGLGLLRAAPAIGALLMSFWLARHNMERNVGKIMFASVAGFGVATLVFALSQVLWLSLLALFVSGAFDMVSMVIRGSLVQLDTPDAMRGRVSAVNAIFINTSNQLGEFESGMLAAWLGAVGSAVVGGIGTLAVVGLWMLLFPTLRRRQRLHMEPGSA</sequence>
<feature type="domain" description="Major facilitator superfamily (MFS) profile" evidence="8">
    <location>
        <begin position="1"/>
        <end position="413"/>
    </location>
</feature>
<evidence type="ECO:0000313" key="9">
    <source>
        <dbReference type="EMBL" id="GLQ89224.1"/>
    </source>
</evidence>
<dbReference type="InterPro" id="IPR020846">
    <property type="entry name" value="MFS_dom"/>
</dbReference>
<comment type="subcellular location">
    <subcellularLocation>
        <location evidence="1">Cell membrane</location>
        <topology evidence="1">Multi-pass membrane protein</topology>
    </subcellularLocation>
</comment>
<protein>
    <submittedName>
        <fullName evidence="9">MFS transporter</fullName>
    </submittedName>
</protein>
<evidence type="ECO:0000313" key="10">
    <source>
        <dbReference type="Proteomes" id="UP001156627"/>
    </source>
</evidence>
<keyword evidence="4 7" id="KW-0812">Transmembrane</keyword>
<dbReference type="Proteomes" id="UP001156627">
    <property type="component" value="Unassembled WGS sequence"/>
</dbReference>
<gene>
    <name evidence="9" type="ORF">GCM10007898_27960</name>
</gene>
<feature type="transmembrane region" description="Helical" evidence="7">
    <location>
        <begin position="93"/>
        <end position="114"/>
    </location>
</feature>
<feature type="transmembrane region" description="Helical" evidence="7">
    <location>
        <begin position="300"/>
        <end position="329"/>
    </location>
</feature>
<evidence type="ECO:0000256" key="2">
    <source>
        <dbReference type="ARBA" id="ARBA00022448"/>
    </source>
</evidence>
<feature type="transmembrane region" description="Helical" evidence="7">
    <location>
        <begin position="60"/>
        <end position="81"/>
    </location>
</feature>
<dbReference type="PANTHER" id="PTHR23513:SF9">
    <property type="entry name" value="ENTEROBACTIN EXPORTER ENTS"/>
    <property type="match status" value="1"/>
</dbReference>
<evidence type="ECO:0000256" key="3">
    <source>
        <dbReference type="ARBA" id="ARBA00022475"/>
    </source>
</evidence>
<dbReference type="Pfam" id="PF05977">
    <property type="entry name" value="MFS_3"/>
    <property type="match status" value="1"/>
</dbReference>
<comment type="caution">
    <text evidence="9">The sequence shown here is derived from an EMBL/GenBank/DDBJ whole genome shotgun (WGS) entry which is preliminary data.</text>
</comment>
<evidence type="ECO:0000256" key="7">
    <source>
        <dbReference type="SAM" id="Phobius"/>
    </source>
</evidence>